<proteinExistence type="inferred from homology"/>
<dbReference type="EMBL" id="JASJQH010003158">
    <property type="protein sequence ID" value="KAK9759750.1"/>
    <property type="molecule type" value="Genomic_DNA"/>
</dbReference>
<evidence type="ECO:0000259" key="6">
    <source>
        <dbReference type="Pfam" id="PF01266"/>
    </source>
</evidence>
<sequence>MGQETLEWNEKEHQYLGKLKVGCVNLHPDLAKAEFPDYYYRVGIRPFRDEPCVGQDDKNLKIFHNYGHGGSGYTLAYGCALKIRKDVKEYFENECRPRSNL</sequence>
<keyword evidence="3" id="KW-0285">Flavoprotein</keyword>
<keyword evidence="5" id="KW-0560">Oxidoreductase</keyword>
<keyword evidence="4" id="KW-0274">FAD</keyword>
<feature type="domain" description="FAD dependent oxidoreductase" evidence="6">
    <location>
        <begin position="19"/>
        <end position="81"/>
    </location>
</feature>
<comment type="similarity">
    <text evidence="2">Belongs to the DAMOX/DASOX family.</text>
</comment>
<protein>
    <recommendedName>
        <fullName evidence="6">FAD dependent oxidoreductase domain-containing protein</fullName>
    </recommendedName>
</protein>
<comment type="caution">
    <text evidence="7">The sequence shown here is derived from an EMBL/GenBank/DDBJ whole genome shotgun (WGS) entry which is preliminary data.</text>
</comment>
<evidence type="ECO:0000256" key="4">
    <source>
        <dbReference type="ARBA" id="ARBA00022827"/>
    </source>
</evidence>
<dbReference type="InterPro" id="IPR006076">
    <property type="entry name" value="FAD-dep_OxRdtase"/>
</dbReference>
<comment type="cofactor">
    <cofactor evidence="1">
        <name>FAD</name>
        <dbReference type="ChEBI" id="CHEBI:57692"/>
    </cofactor>
</comment>
<evidence type="ECO:0000313" key="7">
    <source>
        <dbReference type="EMBL" id="KAK9759750.1"/>
    </source>
</evidence>
<dbReference type="PANTHER" id="PTHR11530:SF11">
    <property type="entry name" value="D-ASPARTATE OXIDASE"/>
    <property type="match status" value="1"/>
</dbReference>
<keyword evidence="8" id="KW-1185">Reference proteome</keyword>
<dbReference type="PANTHER" id="PTHR11530">
    <property type="entry name" value="D-AMINO ACID OXIDASE"/>
    <property type="match status" value="1"/>
</dbReference>
<dbReference type="Proteomes" id="UP001479436">
    <property type="component" value="Unassembled WGS sequence"/>
</dbReference>
<dbReference type="Gene3D" id="3.40.50.720">
    <property type="entry name" value="NAD(P)-binding Rossmann-like Domain"/>
    <property type="match status" value="1"/>
</dbReference>
<reference evidence="7 8" key="1">
    <citation type="submission" date="2023-04" db="EMBL/GenBank/DDBJ databases">
        <title>Genome of Basidiobolus ranarum AG-B5.</title>
        <authorList>
            <person name="Stajich J.E."/>
            <person name="Carter-House D."/>
            <person name="Gryganskyi A."/>
        </authorList>
    </citation>
    <scope>NUCLEOTIDE SEQUENCE [LARGE SCALE GENOMIC DNA]</scope>
    <source>
        <strain evidence="7 8">AG-B5</strain>
    </source>
</reference>
<evidence type="ECO:0000313" key="8">
    <source>
        <dbReference type="Proteomes" id="UP001479436"/>
    </source>
</evidence>
<evidence type="ECO:0000256" key="1">
    <source>
        <dbReference type="ARBA" id="ARBA00001974"/>
    </source>
</evidence>
<organism evidence="7 8">
    <name type="scientific">Basidiobolus ranarum</name>
    <dbReference type="NCBI Taxonomy" id="34480"/>
    <lineage>
        <taxon>Eukaryota</taxon>
        <taxon>Fungi</taxon>
        <taxon>Fungi incertae sedis</taxon>
        <taxon>Zoopagomycota</taxon>
        <taxon>Entomophthoromycotina</taxon>
        <taxon>Basidiobolomycetes</taxon>
        <taxon>Basidiobolales</taxon>
        <taxon>Basidiobolaceae</taxon>
        <taxon>Basidiobolus</taxon>
    </lineage>
</organism>
<gene>
    <name evidence="7" type="ORF">K7432_016931</name>
</gene>
<dbReference type="InterPro" id="IPR023209">
    <property type="entry name" value="DAO"/>
</dbReference>
<evidence type="ECO:0000256" key="3">
    <source>
        <dbReference type="ARBA" id="ARBA00022630"/>
    </source>
</evidence>
<accession>A0ABR2WE26</accession>
<evidence type="ECO:0000256" key="2">
    <source>
        <dbReference type="ARBA" id="ARBA00006730"/>
    </source>
</evidence>
<dbReference type="Pfam" id="PF01266">
    <property type="entry name" value="DAO"/>
    <property type="match status" value="1"/>
</dbReference>
<dbReference type="Gene3D" id="3.30.9.10">
    <property type="entry name" value="D-Amino Acid Oxidase, subunit A, domain 2"/>
    <property type="match status" value="1"/>
</dbReference>
<evidence type="ECO:0000256" key="5">
    <source>
        <dbReference type="ARBA" id="ARBA00023002"/>
    </source>
</evidence>
<name>A0ABR2WE26_9FUNG</name>